<keyword evidence="4" id="KW-1185">Reference proteome</keyword>
<reference evidence="3" key="5">
    <citation type="submission" date="2018-04" db="UniProtKB">
        <authorList>
            <consortium name="EnsemblFungi"/>
        </authorList>
    </citation>
    <scope>IDENTIFICATION</scope>
    <source>
        <strain evidence="3">R3-111a-1</strain>
    </source>
</reference>
<dbReference type="EnsemblFungi" id="EJT77469">
    <property type="protein sequence ID" value="EJT77469"/>
    <property type="gene ID" value="GGTG_07381"/>
</dbReference>
<protein>
    <submittedName>
        <fullName evidence="2 3">Uncharacterized protein</fullName>
    </submittedName>
</protein>
<dbReference type="EMBL" id="GL385397">
    <property type="protein sequence ID" value="EJT77469.1"/>
    <property type="molecule type" value="Genomic_DNA"/>
</dbReference>
<reference evidence="4" key="1">
    <citation type="submission" date="2010-07" db="EMBL/GenBank/DDBJ databases">
        <title>The genome sequence of Gaeumannomyces graminis var. tritici strain R3-111a-1.</title>
        <authorList>
            <consortium name="The Broad Institute Genome Sequencing Platform"/>
            <person name="Ma L.-J."/>
            <person name="Dead R."/>
            <person name="Young S."/>
            <person name="Zeng Q."/>
            <person name="Koehrsen M."/>
            <person name="Alvarado L."/>
            <person name="Berlin A."/>
            <person name="Chapman S.B."/>
            <person name="Chen Z."/>
            <person name="Freedman E."/>
            <person name="Gellesch M."/>
            <person name="Goldberg J."/>
            <person name="Griggs A."/>
            <person name="Gujja S."/>
            <person name="Heilman E.R."/>
            <person name="Heiman D."/>
            <person name="Hepburn T."/>
            <person name="Howarth C."/>
            <person name="Jen D."/>
            <person name="Larson L."/>
            <person name="Mehta T."/>
            <person name="Neiman D."/>
            <person name="Pearson M."/>
            <person name="Roberts A."/>
            <person name="Saif S."/>
            <person name="Shea T."/>
            <person name="Shenoy N."/>
            <person name="Sisk P."/>
            <person name="Stolte C."/>
            <person name="Sykes S."/>
            <person name="Walk T."/>
            <person name="White J."/>
            <person name="Yandava C."/>
            <person name="Haas B."/>
            <person name="Nusbaum C."/>
            <person name="Birren B."/>
        </authorList>
    </citation>
    <scope>NUCLEOTIDE SEQUENCE [LARGE SCALE GENOMIC DNA]</scope>
    <source>
        <strain evidence="4">R3-111a-1</strain>
    </source>
</reference>
<dbReference type="Proteomes" id="UP000006039">
    <property type="component" value="Unassembled WGS sequence"/>
</dbReference>
<dbReference type="AlphaFoldDB" id="J3P1I4"/>
<sequence>MASVLLHHVWYSWGVKSTAPPGLFREDEIMDFARAHYENRNQAARWDDRQIRNAFQIAVPLAYNDNQEYLNRYRRHRGRYSSGLTKSGSGDWNDHTGKGSDGQSSDRKKGGVASTAKTMGSYRRQN</sequence>
<reference evidence="2" key="3">
    <citation type="submission" date="2010-09" db="EMBL/GenBank/DDBJ databases">
        <title>Annotation of Gaeumannomyces graminis var. tritici R3-111a-1.</title>
        <authorList>
            <consortium name="The Broad Institute Genome Sequencing Platform"/>
            <person name="Ma L.-J."/>
            <person name="Dead R."/>
            <person name="Young S.K."/>
            <person name="Zeng Q."/>
            <person name="Gargeya S."/>
            <person name="Fitzgerald M."/>
            <person name="Haas B."/>
            <person name="Abouelleil A."/>
            <person name="Alvarado L."/>
            <person name="Arachchi H.M."/>
            <person name="Berlin A."/>
            <person name="Brown A."/>
            <person name="Chapman S.B."/>
            <person name="Chen Z."/>
            <person name="Dunbar C."/>
            <person name="Freedman E."/>
            <person name="Gearin G."/>
            <person name="Gellesch M."/>
            <person name="Goldberg J."/>
            <person name="Griggs A."/>
            <person name="Gujja S."/>
            <person name="Heiman D."/>
            <person name="Howarth C."/>
            <person name="Larson L."/>
            <person name="Lui A."/>
            <person name="MacDonald P.J.P."/>
            <person name="Mehta T."/>
            <person name="Montmayeur A."/>
            <person name="Murphy C."/>
            <person name="Neiman D."/>
            <person name="Pearson M."/>
            <person name="Priest M."/>
            <person name="Roberts A."/>
            <person name="Saif S."/>
            <person name="Shea T."/>
            <person name="Shenoy N."/>
            <person name="Sisk P."/>
            <person name="Stolte C."/>
            <person name="Sykes S."/>
            <person name="Yandava C."/>
            <person name="Wortman J."/>
            <person name="Nusbaum C."/>
            <person name="Birren B."/>
        </authorList>
    </citation>
    <scope>NUCLEOTIDE SEQUENCE</scope>
    <source>
        <strain evidence="2">R3-111a-1</strain>
    </source>
</reference>
<evidence type="ECO:0000313" key="4">
    <source>
        <dbReference type="Proteomes" id="UP000006039"/>
    </source>
</evidence>
<proteinExistence type="predicted"/>
<dbReference type="VEuPathDB" id="FungiDB:GGTG_07381"/>
<gene>
    <name evidence="3" type="primary">20347839</name>
    <name evidence="2" type="ORF">GGTG_07381</name>
</gene>
<dbReference type="HOGENOM" id="CLU_1981729_0_0_1"/>
<name>J3P1I4_GAET3</name>
<reference evidence="2" key="2">
    <citation type="submission" date="2010-07" db="EMBL/GenBank/DDBJ databases">
        <authorList>
            <consortium name="The Broad Institute Genome Sequencing Platform"/>
            <consortium name="Broad Institute Genome Sequencing Center for Infectious Disease"/>
            <person name="Ma L.-J."/>
            <person name="Dead R."/>
            <person name="Young S."/>
            <person name="Zeng Q."/>
            <person name="Koehrsen M."/>
            <person name="Alvarado L."/>
            <person name="Berlin A."/>
            <person name="Chapman S.B."/>
            <person name="Chen Z."/>
            <person name="Freedman E."/>
            <person name="Gellesch M."/>
            <person name="Goldberg J."/>
            <person name="Griggs A."/>
            <person name="Gujja S."/>
            <person name="Heilman E.R."/>
            <person name="Heiman D."/>
            <person name="Hepburn T."/>
            <person name="Howarth C."/>
            <person name="Jen D."/>
            <person name="Larson L."/>
            <person name="Mehta T."/>
            <person name="Neiman D."/>
            <person name="Pearson M."/>
            <person name="Roberts A."/>
            <person name="Saif S."/>
            <person name="Shea T."/>
            <person name="Shenoy N."/>
            <person name="Sisk P."/>
            <person name="Stolte C."/>
            <person name="Sykes S."/>
            <person name="Walk T."/>
            <person name="White J."/>
            <person name="Yandava C."/>
            <person name="Haas B."/>
            <person name="Nusbaum C."/>
            <person name="Birren B."/>
        </authorList>
    </citation>
    <scope>NUCLEOTIDE SEQUENCE</scope>
    <source>
        <strain evidence="2">R3-111a-1</strain>
    </source>
</reference>
<accession>J3P1I4</accession>
<feature type="region of interest" description="Disordered" evidence="1">
    <location>
        <begin position="80"/>
        <end position="126"/>
    </location>
</feature>
<reference evidence="3" key="4">
    <citation type="journal article" date="2015" name="G3 (Bethesda)">
        <title>Genome sequences of three phytopathogenic species of the Magnaporthaceae family of fungi.</title>
        <authorList>
            <person name="Okagaki L.H."/>
            <person name="Nunes C.C."/>
            <person name="Sailsbery J."/>
            <person name="Clay B."/>
            <person name="Brown D."/>
            <person name="John T."/>
            <person name="Oh Y."/>
            <person name="Young N."/>
            <person name="Fitzgerald M."/>
            <person name="Haas B.J."/>
            <person name="Zeng Q."/>
            <person name="Young S."/>
            <person name="Adiconis X."/>
            <person name="Fan L."/>
            <person name="Levin J.Z."/>
            <person name="Mitchell T.K."/>
            <person name="Okubara P.A."/>
            <person name="Farman M.L."/>
            <person name="Kohn L.M."/>
            <person name="Birren B."/>
            <person name="Ma L.-J."/>
            <person name="Dean R.A."/>
        </authorList>
    </citation>
    <scope>NUCLEOTIDE SEQUENCE</scope>
    <source>
        <strain evidence="3">R3-111a-1</strain>
    </source>
</reference>
<feature type="compositionally biased region" description="Basic and acidic residues" evidence="1">
    <location>
        <begin position="92"/>
        <end position="109"/>
    </location>
</feature>
<evidence type="ECO:0000313" key="3">
    <source>
        <dbReference type="EnsemblFungi" id="EJT77469"/>
    </source>
</evidence>
<dbReference type="GeneID" id="20347839"/>
<evidence type="ECO:0000313" key="2">
    <source>
        <dbReference type="EMBL" id="EJT77469.1"/>
    </source>
</evidence>
<dbReference type="RefSeq" id="XP_009223469.1">
    <property type="nucleotide sequence ID" value="XM_009225205.1"/>
</dbReference>
<evidence type="ECO:0000256" key="1">
    <source>
        <dbReference type="SAM" id="MobiDB-lite"/>
    </source>
</evidence>
<feature type="compositionally biased region" description="Polar residues" evidence="1">
    <location>
        <begin position="115"/>
        <end position="126"/>
    </location>
</feature>
<organism evidence="2">
    <name type="scientific">Gaeumannomyces tritici (strain R3-111a-1)</name>
    <name type="common">Wheat and barley take-all root rot fungus</name>
    <name type="synonym">Gaeumannomyces graminis var. tritici</name>
    <dbReference type="NCBI Taxonomy" id="644352"/>
    <lineage>
        <taxon>Eukaryota</taxon>
        <taxon>Fungi</taxon>
        <taxon>Dikarya</taxon>
        <taxon>Ascomycota</taxon>
        <taxon>Pezizomycotina</taxon>
        <taxon>Sordariomycetes</taxon>
        <taxon>Sordariomycetidae</taxon>
        <taxon>Magnaporthales</taxon>
        <taxon>Magnaporthaceae</taxon>
        <taxon>Gaeumannomyces</taxon>
    </lineage>
</organism>